<dbReference type="Proteomes" id="UP001144673">
    <property type="component" value="Chromosome 1"/>
</dbReference>
<comment type="caution">
    <text evidence="8">The sequence shown here is derived from an EMBL/GenBank/DDBJ whole genome shotgun (WGS) entry which is preliminary data.</text>
</comment>
<dbReference type="InterPro" id="IPR013126">
    <property type="entry name" value="Hsp_70_fam"/>
</dbReference>
<gene>
    <name evidence="8" type="ORF">LMH87_006984</name>
</gene>
<evidence type="ECO:0000313" key="8">
    <source>
        <dbReference type="EMBL" id="KAJ4165350.1"/>
    </source>
</evidence>
<evidence type="ECO:0000256" key="7">
    <source>
        <dbReference type="SAM" id="MobiDB-lite"/>
    </source>
</evidence>
<dbReference type="AlphaFoldDB" id="A0A9W8QQP3"/>
<dbReference type="Gene3D" id="3.90.640.10">
    <property type="entry name" value="Actin, Chain A, domain 4"/>
    <property type="match status" value="1"/>
</dbReference>
<sequence length="713" mass="78837">MSVVGVDFGTLKTVIAVARNRGVDVVTNEVSNRATPSLVGFGPRSRYLGETAKTQEISNLKNTVNCLKRLAGRAFNDPDVQIEQQFITAPLVDVNGQVGAEVSYLGKKEKFTATQLVGMYLSKIRQTAAAELKLPVSDICMSVPPWFTDAQRRALLDASELAGLKLLRLINDNTAAALGWGITKLDLPGPEEPPKRVFFVDIGHSNYTCSIVEFRKGELAVKSTAWDHNFGGRDFDKALVDHLAKEFKTKYNADIHTHGRAMARTIAAAEKCKKVLSANQQSPVNIESLMNDIDVSAMITRQEFEEMIQPLLSRVFEPLESALAQAKLTKEDIDIVEVVGAGSRVPALKERLQSFFGKPLSFTMNADEAIARGCAFSCAILSPVFRVRDFAVQDIVSYPIEFTWEKAADIPDEDTSLTVFNKGGVLPSTKILTFYRKQPYDLEARYAKPEDLPGKQNPWIGRFSVKGVKPTETDDFMVCRLKARVNIHGILNVETGYHVVEQEVEEEVKEEGDPEAMDTDKKDDAPKKTRKVKKQVRAGDLPISSGTSSLDDATRAALTEKEAAMVMEDKLVADTDEKKNELEAYIYDLRAKLEEQYADLASDEEKEKMRAKLEACEDWLYDEGEDASKGVYIAKIDEIRAMAGPIVQRHFEKVEAERQAVQERVDAEQAAKRAAEEEARKAAEAEKTPEGGADAEMKDADGAPADDATADPK</sequence>
<protein>
    <recommendedName>
        <fullName evidence="10">Heat shock protein Hsp88</fullName>
    </recommendedName>
</protein>
<comment type="similarity">
    <text evidence="2">Belongs to the heat shock protein 70 family.</text>
</comment>
<dbReference type="Pfam" id="PF00012">
    <property type="entry name" value="HSP70"/>
    <property type="match status" value="1"/>
</dbReference>
<dbReference type="Gene3D" id="3.30.420.40">
    <property type="match status" value="2"/>
</dbReference>
<keyword evidence="5" id="KW-0067">ATP-binding</keyword>
<feature type="compositionally biased region" description="Basic and acidic residues" evidence="7">
    <location>
        <begin position="518"/>
        <end position="527"/>
    </location>
</feature>
<dbReference type="SUPFAM" id="SSF100920">
    <property type="entry name" value="Heat shock protein 70kD (HSP70), peptide-binding domain"/>
    <property type="match status" value="1"/>
</dbReference>
<evidence type="ECO:0000256" key="3">
    <source>
        <dbReference type="ARBA" id="ARBA00022490"/>
    </source>
</evidence>
<evidence type="ECO:0000313" key="9">
    <source>
        <dbReference type="Proteomes" id="UP001144673"/>
    </source>
</evidence>
<accession>A0A9W8QQP3</accession>
<dbReference type="SUPFAM" id="SSF100934">
    <property type="entry name" value="Heat shock protein 70kD (HSP70), C-terminal subdomain"/>
    <property type="match status" value="1"/>
</dbReference>
<dbReference type="CDD" id="cd24094">
    <property type="entry name" value="ASKHA_NBD_HSP70_ScSse"/>
    <property type="match status" value="1"/>
</dbReference>
<evidence type="ECO:0000256" key="4">
    <source>
        <dbReference type="ARBA" id="ARBA00022741"/>
    </source>
</evidence>
<evidence type="ECO:0000256" key="5">
    <source>
        <dbReference type="ARBA" id="ARBA00022840"/>
    </source>
</evidence>
<dbReference type="GeneID" id="80894143"/>
<dbReference type="PANTHER" id="PTHR45639:SF4">
    <property type="entry name" value="HSC70CB, ISOFORM G"/>
    <property type="match status" value="1"/>
</dbReference>
<dbReference type="InterPro" id="IPR029048">
    <property type="entry name" value="HSP70_C_sf"/>
</dbReference>
<dbReference type="PRINTS" id="PR00301">
    <property type="entry name" value="HEATSHOCK70"/>
</dbReference>
<feature type="compositionally biased region" description="Basic and acidic residues" evidence="7">
    <location>
        <begin position="659"/>
        <end position="701"/>
    </location>
</feature>
<dbReference type="PANTHER" id="PTHR45639">
    <property type="entry name" value="HSC70CB, ISOFORM G-RELATED"/>
    <property type="match status" value="1"/>
</dbReference>
<dbReference type="FunFam" id="2.60.34.10:FF:000011">
    <property type="entry name" value="Heat shock protein hsp88"/>
    <property type="match status" value="1"/>
</dbReference>
<organism evidence="8 9">
    <name type="scientific">Akanthomyces muscarius</name>
    <name type="common">Entomopathogenic fungus</name>
    <name type="synonym">Lecanicillium muscarium</name>
    <dbReference type="NCBI Taxonomy" id="2231603"/>
    <lineage>
        <taxon>Eukaryota</taxon>
        <taxon>Fungi</taxon>
        <taxon>Dikarya</taxon>
        <taxon>Ascomycota</taxon>
        <taxon>Pezizomycotina</taxon>
        <taxon>Sordariomycetes</taxon>
        <taxon>Hypocreomycetidae</taxon>
        <taxon>Hypocreales</taxon>
        <taxon>Cordycipitaceae</taxon>
        <taxon>Akanthomyces</taxon>
    </lineage>
</organism>
<comment type="subcellular location">
    <subcellularLocation>
        <location evidence="1">Cytoplasm</location>
    </subcellularLocation>
</comment>
<keyword evidence="4" id="KW-0547">Nucleotide-binding</keyword>
<dbReference type="SUPFAM" id="SSF53067">
    <property type="entry name" value="Actin-like ATPase domain"/>
    <property type="match status" value="2"/>
</dbReference>
<keyword evidence="3" id="KW-0963">Cytoplasm</keyword>
<reference evidence="8" key="1">
    <citation type="journal article" date="2023" name="Access Microbiol">
        <title>De-novo genome assembly for Akanthomyces muscarius, a biocontrol agent of insect agricultural pests.</title>
        <authorList>
            <person name="Erdos Z."/>
            <person name="Studholme D.J."/>
            <person name="Raymond B."/>
            <person name="Sharma M."/>
        </authorList>
    </citation>
    <scope>NUCLEOTIDE SEQUENCE</scope>
    <source>
        <strain evidence="8">Ve6</strain>
    </source>
</reference>
<keyword evidence="9" id="KW-1185">Reference proteome</keyword>
<dbReference type="RefSeq" id="XP_056060265.1">
    <property type="nucleotide sequence ID" value="XM_056192003.1"/>
</dbReference>
<proteinExistence type="inferred from homology"/>
<dbReference type="GO" id="GO:0005829">
    <property type="term" value="C:cytosol"/>
    <property type="evidence" value="ECO:0007669"/>
    <property type="project" value="TreeGrafter"/>
</dbReference>
<dbReference type="InterPro" id="IPR029047">
    <property type="entry name" value="HSP70_peptide-bd_sf"/>
</dbReference>
<feature type="compositionally biased region" description="Acidic residues" evidence="7">
    <location>
        <begin position="507"/>
        <end position="517"/>
    </location>
</feature>
<dbReference type="GO" id="GO:0005524">
    <property type="term" value="F:ATP binding"/>
    <property type="evidence" value="ECO:0007669"/>
    <property type="project" value="UniProtKB-KW"/>
</dbReference>
<dbReference type="GO" id="GO:0005634">
    <property type="term" value="C:nucleus"/>
    <property type="evidence" value="ECO:0007669"/>
    <property type="project" value="TreeGrafter"/>
</dbReference>
<dbReference type="EMBL" id="JAJHUN010000001">
    <property type="protein sequence ID" value="KAJ4165350.1"/>
    <property type="molecule type" value="Genomic_DNA"/>
</dbReference>
<evidence type="ECO:0000256" key="2">
    <source>
        <dbReference type="ARBA" id="ARBA00007381"/>
    </source>
</evidence>
<dbReference type="GO" id="GO:0140662">
    <property type="term" value="F:ATP-dependent protein folding chaperone"/>
    <property type="evidence" value="ECO:0007669"/>
    <property type="project" value="InterPro"/>
</dbReference>
<dbReference type="KEGG" id="amus:LMH87_006984"/>
<dbReference type="FunFam" id="3.90.640.10:FF:000004">
    <property type="entry name" value="Heat shock 70 kDa protein 4"/>
    <property type="match status" value="1"/>
</dbReference>
<feature type="region of interest" description="Disordered" evidence="7">
    <location>
        <begin position="507"/>
        <end position="553"/>
    </location>
</feature>
<feature type="region of interest" description="Disordered" evidence="7">
    <location>
        <begin position="659"/>
        <end position="713"/>
    </location>
</feature>
<evidence type="ECO:0000256" key="1">
    <source>
        <dbReference type="ARBA" id="ARBA00004496"/>
    </source>
</evidence>
<dbReference type="FunFam" id="1.20.1270.10:FF:000002">
    <property type="entry name" value="Heat shock 70 kDa protein 4"/>
    <property type="match status" value="1"/>
</dbReference>
<evidence type="ECO:0000256" key="6">
    <source>
        <dbReference type="ARBA" id="ARBA00023016"/>
    </source>
</evidence>
<dbReference type="Gene3D" id="3.30.30.30">
    <property type="match status" value="1"/>
</dbReference>
<evidence type="ECO:0008006" key="10">
    <source>
        <dbReference type="Google" id="ProtNLM"/>
    </source>
</evidence>
<dbReference type="FunFam" id="3.30.30.30:FF:000002">
    <property type="entry name" value="Heat shock 70 kDa protein 4"/>
    <property type="match status" value="1"/>
</dbReference>
<keyword evidence="6" id="KW-0346">Stress response</keyword>
<dbReference type="Gene3D" id="2.60.34.10">
    <property type="entry name" value="Substrate Binding Domain Of DNAk, Chain A, domain 1"/>
    <property type="match status" value="1"/>
</dbReference>
<name>A0A9W8QQP3_AKAMU</name>
<dbReference type="InterPro" id="IPR043129">
    <property type="entry name" value="ATPase_NBD"/>
</dbReference>
<dbReference type="FunFam" id="3.30.420.40:FF:000171">
    <property type="entry name" value="Heat shock 70 kDa protein 4"/>
    <property type="match status" value="2"/>
</dbReference>
<dbReference type="Gene3D" id="1.20.1270.10">
    <property type="match status" value="1"/>
</dbReference>